<dbReference type="InterPro" id="IPR001584">
    <property type="entry name" value="Integrase_cat-core"/>
</dbReference>
<accession>A0A1F6MGG2</accession>
<dbReference type="EMBL" id="MFQE01000043">
    <property type="protein sequence ID" value="OGH70640.1"/>
    <property type="molecule type" value="Genomic_DNA"/>
</dbReference>
<dbReference type="GO" id="GO:0003676">
    <property type="term" value="F:nucleic acid binding"/>
    <property type="evidence" value="ECO:0007669"/>
    <property type="project" value="InterPro"/>
</dbReference>
<dbReference type="PANTHER" id="PTHR35004:SF6">
    <property type="entry name" value="TRANSPOSASE"/>
    <property type="match status" value="1"/>
</dbReference>
<dbReference type="Pfam" id="PF13683">
    <property type="entry name" value="rve_3"/>
    <property type="match status" value="1"/>
</dbReference>
<dbReference type="Gene3D" id="3.30.420.10">
    <property type="entry name" value="Ribonuclease H-like superfamily/Ribonuclease H"/>
    <property type="match status" value="1"/>
</dbReference>
<proteinExistence type="predicted"/>
<comment type="caution">
    <text evidence="2">The sequence shown here is derived from an EMBL/GenBank/DDBJ whole genome shotgun (WGS) entry which is preliminary data.</text>
</comment>
<dbReference type="Proteomes" id="UP000177457">
    <property type="component" value="Unassembled WGS sequence"/>
</dbReference>
<reference evidence="2 3" key="1">
    <citation type="journal article" date="2016" name="Nat. Commun.">
        <title>Thousands of microbial genomes shed light on interconnected biogeochemical processes in an aquifer system.</title>
        <authorList>
            <person name="Anantharaman K."/>
            <person name="Brown C.T."/>
            <person name="Hug L.A."/>
            <person name="Sharon I."/>
            <person name="Castelle C.J."/>
            <person name="Probst A.J."/>
            <person name="Thomas B.C."/>
            <person name="Singh A."/>
            <person name="Wilkins M.J."/>
            <person name="Karaoz U."/>
            <person name="Brodie E.L."/>
            <person name="Williams K.H."/>
            <person name="Hubbard S.S."/>
            <person name="Banfield J.F."/>
        </authorList>
    </citation>
    <scope>NUCLEOTIDE SEQUENCE [LARGE SCALE GENOMIC DNA]</scope>
</reference>
<evidence type="ECO:0000313" key="2">
    <source>
        <dbReference type="EMBL" id="OGH70640.1"/>
    </source>
</evidence>
<evidence type="ECO:0000313" key="3">
    <source>
        <dbReference type="Proteomes" id="UP000177457"/>
    </source>
</evidence>
<dbReference type="SUPFAM" id="SSF53098">
    <property type="entry name" value="Ribonuclease H-like"/>
    <property type="match status" value="1"/>
</dbReference>
<name>A0A1F6MGG2_9BACT</name>
<evidence type="ECO:0000259" key="1">
    <source>
        <dbReference type="PROSITE" id="PS50994"/>
    </source>
</evidence>
<organism evidence="2 3">
    <name type="scientific">Candidatus Magasanikbacteria bacterium RIFCSPHIGHO2_02_FULL_51_14</name>
    <dbReference type="NCBI Taxonomy" id="1798683"/>
    <lineage>
        <taxon>Bacteria</taxon>
        <taxon>Candidatus Magasanikiibacteriota</taxon>
    </lineage>
</organism>
<dbReference type="InterPro" id="IPR012337">
    <property type="entry name" value="RNaseH-like_sf"/>
</dbReference>
<dbReference type="AlphaFoldDB" id="A0A1F6MGG2"/>
<dbReference type="PROSITE" id="PS50994">
    <property type="entry name" value="INTEGRASE"/>
    <property type="match status" value="1"/>
</dbReference>
<gene>
    <name evidence="2" type="ORF">A3C90_01810</name>
</gene>
<sequence>MHKHTRLTPPLRKEVYRKWCQGGWSYRSLGKAYHVDKNVVAVVVERGRLNDFSVHDSTNSRFRTIEYGLKRLAKTEAAIGKRLARTANRYERSVPGELVHGDTKRLPYIDGEHKGIKREALFVAIDDCTRYLAADILPDKTQWSAAIFLKVAVPRMPFPVECHYSDNGKEYRGTDEHAFMQACDDLGIEQGFTKVRHPWTNGKAERVIRTLLTEWFRKNRFTSRDERRRSLYRYVDWYNHCRPHHGIQKQTPVQKLTALLISGENA</sequence>
<dbReference type="InterPro" id="IPR036397">
    <property type="entry name" value="RNaseH_sf"/>
</dbReference>
<dbReference type="PANTHER" id="PTHR35004">
    <property type="entry name" value="TRANSPOSASE RV3428C-RELATED"/>
    <property type="match status" value="1"/>
</dbReference>
<dbReference type="STRING" id="1798683.A3C90_01810"/>
<dbReference type="GO" id="GO:0015074">
    <property type="term" value="P:DNA integration"/>
    <property type="evidence" value="ECO:0007669"/>
    <property type="project" value="InterPro"/>
</dbReference>
<feature type="domain" description="Integrase catalytic" evidence="1">
    <location>
        <begin position="91"/>
        <end position="260"/>
    </location>
</feature>
<protein>
    <recommendedName>
        <fullName evidence="1">Integrase catalytic domain-containing protein</fullName>
    </recommendedName>
</protein>